<dbReference type="STRING" id="408657.SAMN04487995_4739"/>
<feature type="transmembrane region" description="Helical" evidence="1">
    <location>
        <begin position="212"/>
        <end position="234"/>
    </location>
</feature>
<dbReference type="InterPro" id="IPR000620">
    <property type="entry name" value="EamA_dom"/>
</dbReference>
<feature type="transmembrane region" description="Helical" evidence="1">
    <location>
        <begin position="156"/>
        <end position="171"/>
    </location>
</feature>
<sequence>MNLSKYYLSALSSFAIWGFFSLALKALHEYASLDILFYRVFFCAVIMLIIGLTLRAKVLKQNIGFFQKLTAKQKKQAILLTLSGGLLLTGNWFFFIYAVNHISVKAGALAYLVCPILTTVFAYFILHEKLSRWQWTAVGISTFSCMLLSINHVTDLLYSLIIAASYALYLVSQRKNFGFDKFILLTLQILFSAFILLPFYPVYSAAVPSGHFFYIMIALIAVVFTIMPLFMNLYALQGVNSSTMGILLYINPLIGFMFAVFYFKEEITALQYMAYGLILLAIILFNKHHLFKVRNVELNS</sequence>
<feature type="transmembrane region" description="Helical" evidence="1">
    <location>
        <begin position="133"/>
        <end position="150"/>
    </location>
</feature>
<dbReference type="EMBL" id="FNXY01000008">
    <property type="protein sequence ID" value="SEJ45479.1"/>
    <property type="molecule type" value="Genomic_DNA"/>
</dbReference>
<dbReference type="InterPro" id="IPR037185">
    <property type="entry name" value="EmrE-like"/>
</dbReference>
<dbReference type="PANTHER" id="PTHR22911">
    <property type="entry name" value="ACYL-MALONYL CONDENSING ENZYME-RELATED"/>
    <property type="match status" value="1"/>
</dbReference>
<feature type="transmembrane region" description="Helical" evidence="1">
    <location>
        <begin position="183"/>
        <end position="200"/>
    </location>
</feature>
<dbReference type="OrthoDB" id="369870at2"/>
<feature type="transmembrane region" description="Helical" evidence="1">
    <location>
        <begin position="106"/>
        <end position="126"/>
    </location>
</feature>
<reference evidence="3 4" key="1">
    <citation type="submission" date="2016-10" db="EMBL/GenBank/DDBJ databases">
        <authorList>
            <person name="de Groot N.N."/>
        </authorList>
    </citation>
    <scope>NUCLEOTIDE SEQUENCE [LARGE SCALE GENOMIC DNA]</scope>
    <source>
        <strain evidence="3 4">DSM 19938</strain>
    </source>
</reference>
<evidence type="ECO:0000313" key="3">
    <source>
        <dbReference type="EMBL" id="SEJ45479.1"/>
    </source>
</evidence>
<feature type="transmembrane region" description="Helical" evidence="1">
    <location>
        <begin position="7"/>
        <end position="24"/>
    </location>
</feature>
<dbReference type="Pfam" id="PF00892">
    <property type="entry name" value="EamA"/>
    <property type="match status" value="2"/>
</dbReference>
<evidence type="ECO:0000259" key="2">
    <source>
        <dbReference type="Pfam" id="PF00892"/>
    </source>
</evidence>
<keyword evidence="1" id="KW-1133">Transmembrane helix</keyword>
<feature type="domain" description="EamA" evidence="2">
    <location>
        <begin position="157"/>
        <end position="286"/>
    </location>
</feature>
<name>A0A1H6YW54_9BACT</name>
<feature type="transmembrane region" description="Helical" evidence="1">
    <location>
        <begin position="77"/>
        <end position="100"/>
    </location>
</feature>
<feature type="transmembrane region" description="Helical" evidence="1">
    <location>
        <begin position="246"/>
        <end position="263"/>
    </location>
</feature>
<evidence type="ECO:0000313" key="4">
    <source>
        <dbReference type="Proteomes" id="UP000199532"/>
    </source>
</evidence>
<keyword evidence="1" id="KW-0812">Transmembrane</keyword>
<accession>A0A1H6YW54</accession>
<dbReference type="SUPFAM" id="SSF103481">
    <property type="entry name" value="Multidrug resistance efflux transporter EmrE"/>
    <property type="match status" value="2"/>
</dbReference>
<dbReference type="GO" id="GO:0016020">
    <property type="term" value="C:membrane"/>
    <property type="evidence" value="ECO:0007669"/>
    <property type="project" value="InterPro"/>
</dbReference>
<organism evidence="3 4">
    <name type="scientific">Dyadobacter koreensis</name>
    <dbReference type="NCBI Taxonomy" id="408657"/>
    <lineage>
        <taxon>Bacteria</taxon>
        <taxon>Pseudomonadati</taxon>
        <taxon>Bacteroidota</taxon>
        <taxon>Cytophagia</taxon>
        <taxon>Cytophagales</taxon>
        <taxon>Spirosomataceae</taxon>
        <taxon>Dyadobacter</taxon>
    </lineage>
</organism>
<dbReference type="RefSeq" id="WP_090338898.1">
    <property type="nucleotide sequence ID" value="NZ_FNXY01000008.1"/>
</dbReference>
<protein>
    <submittedName>
        <fullName evidence="3">Chloramphenicol-sensitive protein RarD</fullName>
    </submittedName>
</protein>
<feature type="domain" description="EamA" evidence="2">
    <location>
        <begin position="6"/>
        <end position="149"/>
    </location>
</feature>
<keyword evidence="4" id="KW-1185">Reference proteome</keyword>
<evidence type="ECO:0000256" key="1">
    <source>
        <dbReference type="SAM" id="Phobius"/>
    </source>
</evidence>
<feature type="transmembrane region" description="Helical" evidence="1">
    <location>
        <begin position="36"/>
        <end position="56"/>
    </location>
</feature>
<dbReference type="PANTHER" id="PTHR22911:SF137">
    <property type="entry name" value="SOLUTE CARRIER FAMILY 35 MEMBER G2-RELATED"/>
    <property type="match status" value="1"/>
</dbReference>
<dbReference type="Proteomes" id="UP000199532">
    <property type="component" value="Unassembled WGS sequence"/>
</dbReference>
<feature type="transmembrane region" description="Helical" evidence="1">
    <location>
        <begin position="269"/>
        <end position="285"/>
    </location>
</feature>
<proteinExistence type="predicted"/>
<dbReference type="AlphaFoldDB" id="A0A1H6YW54"/>
<keyword evidence="1" id="KW-0472">Membrane</keyword>
<gene>
    <name evidence="3" type="ORF">SAMN04487995_4739</name>
</gene>